<dbReference type="NCBIfam" id="TIGR01509">
    <property type="entry name" value="HAD-SF-IA-v3"/>
    <property type="match status" value="1"/>
</dbReference>
<keyword evidence="2" id="KW-1185">Reference proteome</keyword>
<dbReference type="PANTHER" id="PTHR12725:SF117">
    <property type="entry name" value="HALOACID DEHALOGENASE-LIKE HYDROLASE"/>
    <property type="match status" value="1"/>
</dbReference>
<evidence type="ECO:0000313" key="1">
    <source>
        <dbReference type="EMBL" id="STR00611.1"/>
    </source>
</evidence>
<dbReference type="RefSeq" id="WP_115307858.1">
    <property type="nucleotide sequence ID" value="NZ_CP091516.1"/>
</dbReference>
<proteinExistence type="predicted"/>
<dbReference type="InterPro" id="IPR036412">
    <property type="entry name" value="HAD-like_sf"/>
</dbReference>
<dbReference type="GO" id="GO:0018784">
    <property type="term" value="F:(S)-2-haloacid dehalogenase activity"/>
    <property type="evidence" value="ECO:0007669"/>
    <property type="project" value="UniProtKB-EC"/>
</dbReference>
<dbReference type="OrthoDB" id="8558420at2"/>
<dbReference type="Gene3D" id="3.40.50.1000">
    <property type="entry name" value="HAD superfamily/HAD-like"/>
    <property type="match status" value="1"/>
</dbReference>
<dbReference type="AlphaFoldDB" id="A0A377R2T2"/>
<keyword evidence="1" id="KW-0378">Hydrolase</keyword>
<dbReference type="Pfam" id="PF00702">
    <property type="entry name" value="Hydrolase"/>
    <property type="match status" value="1"/>
</dbReference>
<dbReference type="SUPFAM" id="SSF56784">
    <property type="entry name" value="HAD-like"/>
    <property type="match status" value="1"/>
</dbReference>
<sequence length="214" mass="23146">MSDTVWLFDLDNTLHHADAGIFCLINRRMTEWLAANLHLHADEADRLRRRWWHEYGATLTGLRLHHPAADAADFLRFAHPMAAVLPLLRGEAGAADTIGRLKGRKAVLSNAPSFYVRALIPALGLDGCFDALLGTDDCAFACKPDPAAYLAACAALDVPPECCIMADDSAANLAAAKTLGMRTVWYGAHAHPLPFADCAARNMAELAAWAEQAV</sequence>
<dbReference type="InterPro" id="IPR010237">
    <property type="entry name" value="Pyr-5-nucltdase"/>
</dbReference>
<organism evidence="1 2">
    <name type="scientific">Kingella potus</name>
    <dbReference type="NCBI Taxonomy" id="265175"/>
    <lineage>
        <taxon>Bacteria</taxon>
        <taxon>Pseudomonadati</taxon>
        <taxon>Pseudomonadota</taxon>
        <taxon>Betaproteobacteria</taxon>
        <taxon>Neisseriales</taxon>
        <taxon>Neisseriaceae</taxon>
        <taxon>Kingella</taxon>
    </lineage>
</organism>
<protein>
    <submittedName>
        <fullName evidence="1">(S)-2-haloacid dehalogenase 4A</fullName>
        <ecNumber evidence="1">3.8.1.2</ecNumber>
    </submittedName>
</protein>
<dbReference type="SFLD" id="SFLDS00003">
    <property type="entry name" value="Haloacid_Dehalogenase"/>
    <property type="match status" value="1"/>
</dbReference>
<dbReference type="SFLD" id="SFLDG01132">
    <property type="entry name" value="C1.5.3:_5'-Nucleotidase_Like"/>
    <property type="match status" value="1"/>
</dbReference>
<evidence type="ECO:0000313" key="2">
    <source>
        <dbReference type="Proteomes" id="UP000254293"/>
    </source>
</evidence>
<dbReference type="SFLD" id="SFLDG01129">
    <property type="entry name" value="C1.5:_HAD__Beta-PGM__Phosphata"/>
    <property type="match status" value="1"/>
</dbReference>
<dbReference type="PANTHER" id="PTHR12725">
    <property type="entry name" value="HALOACID DEHALOGENASE-LIKE HYDROLASE"/>
    <property type="match status" value="1"/>
</dbReference>
<dbReference type="InterPro" id="IPR023214">
    <property type="entry name" value="HAD_sf"/>
</dbReference>
<dbReference type="InterPro" id="IPR006439">
    <property type="entry name" value="HAD-SF_hydro_IA"/>
</dbReference>
<name>A0A377R2T2_9NEIS</name>
<dbReference type="NCBIfam" id="TIGR01993">
    <property type="entry name" value="Pyr-5-nucltdase"/>
    <property type="match status" value="1"/>
</dbReference>
<reference evidence="1 2" key="1">
    <citation type="submission" date="2018-06" db="EMBL/GenBank/DDBJ databases">
        <authorList>
            <consortium name="Pathogen Informatics"/>
            <person name="Doyle S."/>
        </authorList>
    </citation>
    <scope>NUCLEOTIDE SEQUENCE [LARGE SCALE GENOMIC DNA]</scope>
    <source>
        <strain evidence="1 2">NCTC13336</strain>
    </source>
</reference>
<dbReference type="EMBL" id="UGJJ01000001">
    <property type="protein sequence ID" value="STR00611.1"/>
    <property type="molecule type" value="Genomic_DNA"/>
</dbReference>
<gene>
    <name evidence="1" type="primary">hdl IVa</name>
    <name evidence="1" type="ORF">NCTC13336_00820</name>
</gene>
<dbReference type="Proteomes" id="UP000254293">
    <property type="component" value="Unassembled WGS sequence"/>
</dbReference>
<accession>A0A377R2T2</accession>
<dbReference type="Gene3D" id="1.10.150.450">
    <property type="match status" value="1"/>
</dbReference>
<dbReference type="EC" id="3.8.1.2" evidence="1"/>